<evidence type="ECO:0000313" key="2">
    <source>
        <dbReference type="EMBL" id="KIM88211.1"/>
    </source>
</evidence>
<dbReference type="HOGENOM" id="CLU_1468731_0_0_1"/>
<dbReference type="AlphaFoldDB" id="A0A0C3GC42"/>
<reference evidence="2 3" key="1">
    <citation type="submission" date="2014-04" db="EMBL/GenBank/DDBJ databases">
        <authorList>
            <consortium name="DOE Joint Genome Institute"/>
            <person name="Kuo A."/>
            <person name="Tarkka M."/>
            <person name="Buscot F."/>
            <person name="Kohler A."/>
            <person name="Nagy L.G."/>
            <person name="Floudas D."/>
            <person name="Copeland A."/>
            <person name="Barry K.W."/>
            <person name="Cichocki N."/>
            <person name="Veneault-Fourrey C."/>
            <person name="LaButti K."/>
            <person name="Lindquist E.A."/>
            <person name="Lipzen A."/>
            <person name="Lundell T."/>
            <person name="Morin E."/>
            <person name="Murat C."/>
            <person name="Sun H."/>
            <person name="Tunlid A."/>
            <person name="Henrissat B."/>
            <person name="Grigoriev I.V."/>
            <person name="Hibbett D.S."/>
            <person name="Martin F."/>
            <person name="Nordberg H.P."/>
            <person name="Cantor M.N."/>
            <person name="Hua S.X."/>
        </authorList>
    </citation>
    <scope>NUCLEOTIDE SEQUENCE [LARGE SCALE GENOMIC DNA]</scope>
    <source>
        <strain evidence="2 3">F 1598</strain>
    </source>
</reference>
<dbReference type="Proteomes" id="UP000054166">
    <property type="component" value="Unassembled WGS sequence"/>
</dbReference>
<feature type="compositionally biased region" description="Basic and acidic residues" evidence="1">
    <location>
        <begin position="1"/>
        <end position="16"/>
    </location>
</feature>
<reference evidence="3" key="2">
    <citation type="submission" date="2015-01" db="EMBL/GenBank/DDBJ databases">
        <title>Evolutionary Origins and Diversification of the Mycorrhizal Mutualists.</title>
        <authorList>
            <consortium name="DOE Joint Genome Institute"/>
            <consortium name="Mycorrhizal Genomics Consortium"/>
            <person name="Kohler A."/>
            <person name="Kuo A."/>
            <person name="Nagy L.G."/>
            <person name="Floudas D."/>
            <person name="Copeland A."/>
            <person name="Barry K.W."/>
            <person name="Cichocki N."/>
            <person name="Veneault-Fourrey C."/>
            <person name="LaButti K."/>
            <person name="Lindquist E.A."/>
            <person name="Lipzen A."/>
            <person name="Lundell T."/>
            <person name="Morin E."/>
            <person name="Murat C."/>
            <person name="Riley R."/>
            <person name="Ohm R."/>
            <person name="Sun H."/>
            <person name="Tunlid A."/>
            <person name="Henrissat B."/>
            <person name="Grigoriev I.V."/>
            <person name="Hibbett D.S."/>
            <person name="Martin F."/>
        </authorList>
    </citation>
    <scope>NUCLEOTIDE SEQUENCE [LARGE SCALE GENOMIC DNA]</scope>
    <source>
        <strain evidence="3">F 1598</strain>
    </source>
</reference>
<dbReference type="InParanoid" id="A0A0C3GC42"/>
<sequence length="184" mass="21087">MSTDQDRLWEGDRREGGSCSPTLNPASVLYLEWMATSRTGSKTARQDLPHKDKMNAKAFELVREPKKWDRAFPARYSPHEQVNWGWDQIHVSATTVRRGCGTYFESREVLVLAYDRQAIQKLCRSLQEFAVTVFHEASSRGDGIIPCGLAKPISDTVYIPWLIRSDRRSPLRYLARRVENALST</sequence>
<gene>
    <name evidence="2" type="ORF">PILCRDRAFT_85476</name>
</gene>
<protein>
    <submittedName>
        <fullName evidence="2">Uncharacterized protein</fullName>
    </submittedName>
</protein>
<organism evidence="2 3">
    <name type="scientific">Piloderma croceum (strain F 1598)</name>
    <dbReference type="NCBI Taxonomy" id="765440"/>
    <lineage>
        <taxon>Eukaryota</taxon>
        <taxon>Fungi</taxon>
        <taxon>Dikarya</taxon>
        <taxon>Basidiomycota</taxon>
        <taxon>Agaricomycotina</taxon>
        <taxon>Agaricomycetes</taxon>
        <taxon>Agaricomycetidae</taxon>
        <taxon>Atheliales</taxon>
        <taxon>Atheliaceae</taxon>
        <taxon>Piloderma</taxon>
    </lineage>
</organism>
<evidence type="ECO:0000313" key="3">
    <source>
        <dbReference type="Proteomes" id="UP000054166"/>
    </source>
</evidence>
<accession>A0A0C3GC42</accession>
<feature type="region of interest" description="Disordered" evidence="1">
    <location>
        <begin position="1"/>
        <end position="21"/>
    </location>
</feature>
<proteinExistence type="predicted"/>
<name>A0A0C3GC42_PILCF</name>
<dbReference type="EMBL" id="KN832977">
    <property type="protein sequence ID" value="KIM88211.1"/>
    <property type="molecule type" value="Genomic_DNA"/>
</dbReference>
<keyword evidence="3" id="KW-1185">Reference proteome</keyword>
<evidence type="ECO:0000256" key="1">
    <source>
        <dbReference type="SAM" id="MobiDB-lite"/>
    </source>
</evidence>